<dbReference type="EMBL" id="FN654341">
    <property type="protein sequence ID" value="CBY32283.1"/>
    <property type="molecule type" value="Genomic_DNA"/>
</dbReference>
<organism evidence="1">
    <name type="scientific">Oikopleura dioica</name>
    <name type="common">Tunicate</name>
    <dbReference type="NCBI Taxonomy" id="34765"/>
    <lineage>
        <taxon>Eukaryota</taxon>
        <taxon>Metazoa</taxon>
        <taxon>Chordata</taxon>
        <taxon>Tunicata</taxon>
        <taxon>Appendicularia</taxon>
        <taxon>Copelata</taxon>
        <taxon>Oikopleuridae</taxon>
        <taxon>Oikopleura</taxon>
    </lineage>
</organism>
<gene>
    <name evidence="1" type="ORF">GSOID_T00030703001</name>
</gene>
<accession>E4Y9P6</accession>
<dbReference type="AlphaFoldDB" id="E4Y9P6"/>
<sequence>MQRETSALDGCWNLHRVTMKDSTAMDTTTIAKIMEMKERGAKYLNFQFLIGPGGSGSVEFQSENWTLGFEVERFAGVQESDVSASNTDEINFNLFNHWDSSENACDFEMFIINSDNEIVENALIYGNVYLDRINSANQEKMEDISYRVVINVFPEIEME</sequence>
<name>E4Y9P6_OIKDI</name>
<reference evidence="1" key="1">
    <citation type="journal article" date="2010" name="Science">
        <title>Plasticity of animal genome architecture unmasked by rapid evolution of a pelagic tunicate.</title>
        <authorList>
            <person name="Denoeud F."/>
            <person name="Henriet S."/>
            <person name="Mungpakdee S."/>
            <person name="Aury J.M."/>
            <person name="Da Silva C."/>
            <person name="Brinkmann H."/>
            <person name="Mikhaleva J."/>
            <person name="Olsen L.C."/>
            <person name="Jubin C."/>
            <person name="Canestro C."/>
            <person name="Bouquet J.M."/>
            <person name="Danks G."/>
            <person name="Poulain J."/>
            <person name="Campsteijn C."/>
            <person name="Adamski M."/>
            <person name="Cross I."/>
            <person name="Yadetie F."/>
            <person name="Muffato M."/>
            <person name="Louis A."/>
            <person name="Butcher S."/>
            <person name="Tsagkogeorga G."/>
            <person name="Konrad A."/>
            <person name="Singh S."/>
            <person name="Jensen M.F."/>
            <person name="Cong E.H."/>
            <person name="Eikeseth-Otteraa H."/>
            <person name="Noel B."/>
            <person name="Anthouard V."/>
            <person name="Porcel B.M."/>
            <person name="Kachouri-Lafond R."/>
            <person name="Nishino A."/>
            <person name="Ugolini M."/>
            <person name="Chourrout P."/>
            <person name="Nishida H."/>
            <person name="Aasland R."/>
            <person name="Huzurbazar S."/>
            <person name="Westhof E."/>
            <person name="Delsuc F."/>
            <person name="Lehrach H."/>
            <person name="Reinhardt R."/>
            <person name="Weissenbach J."/>
            <person name="Roy S.W."/>
            <person name="Artiguenave F."/>
            <person name="Postlethwait J.H."/>
            <person name="Manak J.R."/>
            <person name="Thompson E.M."/>
            <person name="Jaillon O."/>
            <person name="Du Pasquier L."/>
            <person name="Boudinot P."/>
            <person name="Liberles D.A."/>
            <person name="Volff J.N."/>
            <person name="Philippe H."/>
            <person name="Lenhard B."/>
            <person name="Roest Crollius H."/>
            <person name="Wincker P."/>
            <person name="Chourrout D."/>
        </authorList>
    </citation>
    <scope>NUCLEOTIDE SEQUENCE [LARGE SCALE GENOMIC DNA]</scope>
</reference>
<evidence type="ECO:0000313" key="1">
    <source>
        <dbReference type="EMBL" id="CBY32283.1"/>
    </source>
</evidence>
<protein>
    <submittedName>
        <fullName evidence="1">Uncharacterized protein</fullName>
    </submittedName>
</protein>
<dbReference type="Proteomes" id="UP000011014">
    <property type="component" value="Unassembled WGS sequence"/>
</dbReference>
<proteinExistence type="predicted"/>